<sequence>MPVGSGPGQTSRTLEVFDNYTGCRARCLLNGYEAVDMYSPDLFFTMPVGSGPGQTSRTLEVFDNYTGCRALSEGKSKELAVEFTKRTKEE</sequence>
<dbReference type="WBParaSite" id="Gr19_v10_g6747.t1">
    <property type="protein sequence ID" value="Gr19_v10_g6747.t1"/>
    <property type="gene ID" value="Gr19_v10_g6747"/>
</dbReference>
<proteinExistence type="predicted"/>
<protein>
    <submittedName>
        <fullName evidence="2">Uncharacterized protein</fullName>
    </submittedName>
</protein>
<evidence type="ECO:0000313" key="1">
    <source>
        <dbReference type="Proteomes" id="UP000887572"/>
    </source>
</evidence>
<name>A0A914I5A2_GLORO</name>
<dbReference type="AlphaFoldDB" id="A0A914I5A2"/>
<organism evidence="1 2">
    <name type="scientific">Globodera rostochiensis</name>
    <name type="common">Golden nematode worm</name>
    <name type="synonym">Heterodera rostochiensis</name>
    <dbReference type="NCBI Taxonomy" id="31243"/>
    <lineage>
        <taxon>Eukaryota</taxon>
        <taxon>Metazoa</taxon>
        <taxon>Ecdysozoa</taxon>
        <taxon>Nematoda</taxon>
        <taxon>Chromadorea</taxon>
        <taxon>Rhabditida</taxon>
        <taxon>Tylenchina</taxon>
        <taxon>Tylenchomorpha</taxon>
        <taxon>Tylenchoidea</taxon>
        <taxon>Heteroderidae</taxon>
        <taxon>Heteroderinae</taxon>
        <taxon>Globodera</taxon>
    </lineage>
</organism>
<reference evidence="2" key="1">
    <citation type="submission" date="2022-11" db="UniProtKB">
        <authorList>
            <consortium name="WormBaseParasite"/>
        </authorList>
    </citation>
    <scope>IDENTIFICATION</scope>
</reference>
<keyword evidence="1" id="KW-1185">Reference proteome</keyword>
<dbReference type="Proteomes" id="UP000887572">
    <property type="component" value="Unplaced"/>
</dbReference>
<evidence type="ECO:0000313" key="2">
    <source>
        <dbReference type="WBParaSite" id="Gr19_v10_g6747.t1"/>
    </source>
</evidence>
<accession>A0A914I5A2</accession>